<feature type="transmembrane region" description="Helical" evidence="6">
    <location>
        <begin position="335"/>
        <end position="357"/>
    </location>
</feature>
<feature type="transmembrane region" description="Helical" evidence="6">
    <location>
        <begin position="429"/>
        <end position="447"/>
    </location>
</feature>
<dbReference type="Proteomes" id="UP000029533">
    <property type="component" value="Unassembled WGS sequence"/>
</dbReference>
<reference evidence="7 8" key="1">
    <citation type="submission" date="2014-07" db="EMBL/GenBank/DDBJ databases">
        <authorList>
            <person name="McCorrison J."/>
            <person name="Sanka R."/>
            <person name="Torralba M."/>
            <person name="Gillis M."/>
            <person name="Haft D.H."/>
            <person name="Methe B."/>
            <person name="Sutton G."/>
            <person name="Nelson K.E."/>
        </authorList>
    </citation>
    <scope>NUCLEOTIDE SEQUENCE [LARGE SCALE GENOMIC DNA]</scope>
    <source>
        <strain evidence="7 8">DNF00424</strain>
    </source>
</reference>
<dbReference type="Pfam" id="PF13440">
    <property type="entry name" value="Polysacc_synt_3"/>
    <property type="match status" value="1"/>
</dbReference>
<feature type="transmembrane region" description="Helical" evidence="6">
    <location>
        <begin position="369"/>
        <end position="387"/>
    </location>
</feature>
<accession>A0AAW3FJ15</accession>
<keyword evidence="2" id="KW-1003">Cell membrane</keyword>
<dbReference type="GO" id="GO:0005886">
    <property type="term" value="C:plasma membrane"/>
    <property type="evidence" value="ECO:0007669"/>
    <property type="project" value="UniProtKB-SubCell"/>
</dbReference>
<evidence type="ECO:0000256" key="2">
    <source>
        <dbReference type="ARBA" id="ARBA00022475"/>
    </source>
</evidence>
<comment type="caution">
    <text evidence="7">The sequence shown here is derived from an EMBL/GenBank/DDBJ whole genome shotgun (WGS) entry which is preliminary data.</text>
</comment>
<organism evidence="7 8">
    <name type="scientific">Prevotella histicola JCM 15637 = DNF00424</name>
    <dbReference type="NCBI Taxonomy" id="1236504"/>
    <lineage>
        <taxon>Bacteria</taxon>
        <taxon>Pseudomonadati</taxon>
        <taxon>Bacteroidota</taxon>
        <taxon>Bacteroidia</taxon>
        <taxon>Bacteroidales</taxon>
        <taxon>Prevotellaceae</taxon>
        <taxon>Prevotella</taxon>
    </lineage>
</organism>
<dbReference type="PANTHER" id="PTHR30250">
    <property type="entry name" value="PST FAMILY PREDICTED COLANIC ACID TRANSPORTER"/>
    <property type="match status" value="1"/>
</dbReference>
<protein>
    <submittedName>
        <fullName evidence="7">Polysaccharide biosynthesis protein</fullName>
    </submittedName>
</protein>
<sequence length="448" mass="50768">MIQIINKIKSSALLLNTLKMSMSNIIMLLLPIVVTPILSRLYLPSDFGDWGVFSSFVSIYTLALFAGYENALVKVTEEEISYTATLCIIISLLITIATTLAFYFSYTEQIKFSKNFPSIGLLFFYLIAYALHTVFSNMCNRYGRYSGIAIENIILGSSQAGFRILFGILVLSNINGLILGTTLAQMVTAIFLFIYLLYIKKYKQLWAFDLQKMKAIIIKYKNFVVYDAPSSILCFAGFNIPLLVLVAHFNKATIGSYSIILQLLLLPMTIIGSAIGRIYYEQLCSDNTENNRLRIQQRTIQVGKVVSLISFLPMLFLACGGDKIIILFLGPKWTISGGIALCLAFWSFPTILTQPLIPLFRYLNKQRILFYYNSIYAIISIGSIIIACNMSNNIYHILTLYTFTCSLVNLAIFFHILRLANISPFVFKRYIPFWILSSTILILRIIFI</sequence>
<feature type="transmembrane region" description="Helical" evidence="6">
    <location>
        <begin position="147"/>
        <end position="171"/>
    </location>
</feature>
<keyword evidence="4 6" id="KW-1133">Transmembrane helix</keyword>
<evidence type="ECO:0000313" key="8">
    <source>
        <dbReference type="Proteomes" id="UP000029533"/>
    </source>
</evidence>
<dbReference type="InterPro" id="IPR050833">
    <property type="entry name" value="Poly_Biosynth_Transport"/>
</dbReference>
<dbReference type="PANTHER" id="PTHR30250:SF28">
    <property type="entry name" value="POLYSACCHARIDE BIOSYNTHESIS PROTEIN"/>
    <property type="match status" value="1"/>
</dbReference>
<feature type="transmembrane region" description="Helical" evidence="6">
    <location>
        <begin position="116"/>
        <end position="135"/>
    </location>
</feature>
<feature type="transmembrane region" description="Helical" evidence="6">
    <location>
        <begin position="301"/>
        <end position="329"/>
    </location>
</feature>
<dbReference type="EMBL" id="JRNJ01000003">
    <property type="protein sequence ID" value="KGF31025.1"/>
    <property type="molecule type" value="Genomic_DNA"/>
</dbReference>
<feature type="transmembrane region" description="Helical" evidence="6">
    <location>
        <begin position="393"/>
        <end position="417"/>
    </location>
</feature>
<feature type="transmembrane region" description="Helical" evidence="6">
    <location>
        <begin position="223"/>
        <end position="247"/>
    </location>
</feature>
<evidence type="ECO:0000256" key="5">
    <source>
        <dbReference type="ARBA" id="ARBA00023136"/>
    </source>
</evidence>
<feature type="transmembrane region" description="Helical" evidence="6">
    <location>
        <begin position="80"/>
        <end position="104"/>
    </location>
</feature>
<proteinExistence type="predicted"/>
<evidence type="ECO:0000256" key="6">
    <source>
        <dbReference type="SAM" id="Phobius"/>
    </source>
</evidence>
<name>A0AAW3FJ15_9BACT</name>
<feature type="transmembrane region" description="Helical" evidence="6">
    <location>
        <begin position="50"/>
        <end position="68"/>
    </location>
</feature>
<keyword evidence="5 6" id="KW-0472">Membrane</keyword>
<evidence type="ECO:0000256" key="3">
    <source>
        <dbReference type="ARBA" id="ARBA00022692"/>
    </source>
</evidence>
<feature type="transmembrane region" description="Helical" evidence="6">
    <location>
        <begin position="259"/>
        <end position="280"/>
    </location>
</feature>
<evidence type="ECO:0000256" key="1">
    <source>
        <dbReference type="ARBA" id="ARBA00004651"/>
    </source>
</evidence>
<keyword evidence="3 6" id="KW-0812">Transmembrane</keyword>
<feature type="transmembrane region" description="Helical" evidence="6">
    <location>
        <begin position="21"/>
        <end position="38"/>
    </location>
</feature>
<dbReference type="AlphaFoldDB" id="A0AAW3FJ15"/>
<feature type="transmembrane region" description="Helical" evidence="6">
    <location>
        <begin position="177"/>
        <end position="198"/>
    </location>
</feature>
<evidence type="ECO:0000256" key="4">
    <source>
        <dbReference type="ARBA" id="ARBA00022989"/>
    </source>
</evidence>
<gene>
    <name evidence="7" type="ORF">HMPREF2132_00315</name>
</gene>
<evidence type="ECO:0000313" key="7">
    <source>
        <dbReference type="EMBL" id="KGF31025.1"/>
    </source>
</evidence>
<comment type="subcellular location">
    <subcellularLocation>
        <location evidence="1">Cell membrane</location>
        <topology evidence="1">Multi-pass membrane protein</topology>
    </subcellularLocation>
</comment>